<dbReference type="SUPFAM" id="SSF53098">
    <property type="entry name" value="Ribonuclease H-like"/>
    <property type="match status" value="1"/>
</dbReference>
<dbReference type="PROSITE" id="PS50994">
    <property type="entry name" value="INTEGRASE"/>
    <property type="match status" value="1"/>
</dbReference>
<evidence type="ECO:0000259" key="4">
    <source>
        <dbReference type="PROSITE" id="PS50994"/>
    </source>
</evidence>
<dbReference type="GO" id="GO:0015074">
    <property type="term" value="P:DNA integration"/>
    <property type="evidence" value="ECO:0007669"/>
    <property type="project" value="InterPro"/>
</dbReference>
<feature type="region of interest" description="Disordered" evidence="2">
    <location>
        <begin position="1"/>
        <end position="89"/>
    </location>
</feature>
<proteinExistence type="predicted"/>
<feature type="compositionally biased region" description="Polar residues" evidence="2">
    <location>
        <begin position="2742"/>
        <end position="2751"/>
    </location>
</feature>
<keyword evidence="1" id="KW-0863">Zinc-finger</keyword>
<feature type="domain" description="Integrase catalytic" evidence="4">
    <location>
        <begin position="1315"/>
        <end position="1494"/>
    </location>
</feature>
<feature type="region of interest" description="Disordered" evidence="2">
    <location>
        <begin position="163"/>
        <end position="191"/>
    </location>
</feature>
<dbReference type="InterPro" id="IPR001584">
    <property type="entry name" value="Integrase_cat-core"/>
</dbReference>
<accession>A0A1Q9C043</accession>
<reference evidence="5 6" key="1">
    <citation type="submission" date="2016-02" db="EMBL/GenBank/DDBJ databases">
        <title>Genome analysis of coral dinoflagellate symbionts highlights evolutionary adaptations to a symbiotic lifestyle.</title>
        <authorList>
            <person name="Aranda M."/>
            <person name="Li Y."/>
            <person name="Liew Y.J."/>
            <person name="Baumgarten S."/>
            <person name="Simakov O."/>
            <person name="Wilson M."/>
            <person name="Piel J."/>
            <person name="Ashoor H."/>
            <person name="Bougouffa S."/>
            <person name="Bajic V.B."/>
            <person name="Ryu T."/>
            <person name="Ravasi T."/>
            <person name="Bayer T."/>
            <person name="Micklem G."/>
            <person name="Kim H."/>
            <person name="Bhak J."/>
            <person name="Lajeunesse T.C."/>
            <person name="Voolstra C.R."/>
        </authorList>
    </citation>
    <scope>NUCLEOTIDE SEQUENCE [LARGE SCALE GENOMIC DNA]</scope>
    <source>
        <strain evidence="5 6">CCMP2467</strain>
    </source>
</reference>
<dbReference type="InterPro" id="IPR012337">
    <property type="entry name" value="RNaseH-like_sf"/>
</dbReference>
<feature type="compositionally biased region" description="Polar residues" evidence="2">
    <location>
        <begin position="687"/>
        <end position="701"/>
    </location>
</feature>
<evidence type="ECO:0000259" key="3">
    <source>
        <dbReference type="PROSITE" id="PS50103"/>
    </source>
</evidence>
<evidence type="ECO:0000256" key="1">
    <source>
        <dbReference type="PROSITE-ProRule" id="PRU00723"/>
    </source>
</evidence>
<name>A0A1Q9C043_SYMMI</name>
<organism evidence="5 6">
    <name type="scientific">Symbiodinium microadriaticum</name>
    <name type="common">Dinoflagellate</name>
    <name type="synonym">Zooxanthella microadriatica</name>
    <dbReference type="NCBI Taxonomy" id="2951"/>
    <lineage>
        <taxon>Eukaryota</taxon>
        <taxon>Sar</taxon>
        <taxon>Alveolata</taxon>
        <taxon>Dinophyceae</taxon>
        <taxon>Suessiales</taxon>
        <taxon>Symbiodiniaceae</taxon>
        <taxon>Symbiodinium</taxon>
    </lineage>
</organism>
<feature type="compositionally biased region" description="Pro residues" evidence="2">
    <location>
        <begin position="1836"/>
        <end position="1854"/>
    </location>
</feature>
<feature type="compositionally biased region" description="Low complexity" evidence="2">
    <location>
        <begin position="790"/>
        <end position="806"/>
    </location>
</feature>
<dbReference type="CDD" id="cd09272">
    <property type="entry name" value="RNase_HI_RT_Ty1"/>
    <property type="match status" value="1"/>
</dbReference>
<feature type="region of interest" description="Disordered" evidence="2">
    <location>
        <begin position="661"/>
        <end position="708"/>
    </location>
</feature>
<dbReference type="InterPro" id="IPR000571">
    <property type="entry name" value="Znf_CCCH"/>
</dbReference>
<evidence type="ECO:0000313" key="6">
    <source>
        <dbReference type="Proteomes" id="UP000186817"/>
    </source>
</evidence>
<dbReference type="PROSITE" id="PS50103">
    <property type="entry name" value="ZF_C3H1"/>
    <property type="match status" value="1"/>
</dbReference>
<feature type="compositionally biased region" description="Low complexity" evidence="2">
    <location>
        <begin position="661"/>
        <end position="679"/>
    </location>
</feature>
<feature type="region of interest" description="Disordered" evidence="2">
    <location>
        <begin position="1835"/>
        <end position="1854"/>
    </location>
</feature>
<dbReference type="InterPro" id="IPR036397">
    <property type="entry name" value="RNaseH_sf"/>
</dbReference>
<feature type="region of interest" description="Disordered" evidence="2">
    <location>
        <begin position="2736"/>
        <end position="2761"/>
    </location>
</feature>
<dbReference type="EMBL" id="LSRX01002071">
    <property type="protein sequence ID" value="OLP76292.1"/>
    <property type="molecule type" value="Genomic_DNA"/>
</dbReference>
<dbReference type="PANTHER" id="PTHR21301">
    <property type="entry name" value="REVERSE TRANSCRIPTASE"/>
    <property type="match status" value="1"/>
</dbReference>
<feature type="compositionally biased region" description="Basic and acidic residues" evidence="2">
    <location>
        <begin position="765"/>
        <end position="785"/>
    </location>
</feature>
<feature type="region of interest" description="Disordered" evidence="2">
    <location>
        <begin position="295"/>
        <end position="390"/>
    </location>
</feature>
<dbReference type="GO" id="GO:0008270">
    <property type="term" value="F:zinc ion binding"/>
    <property type="evidence" value="ECO:0007669"/>
    <property type="project" value="UniProtKB-KW"/>
</dbReference>
<comment type="caution">
    <text evidence="5">The sequence shown here is derived from an EMBL/GenBank/DDBJ whole genome shotgun (WGS) entry which is preliminary data.</text>
</comment>
<feature type="region of interest" description="Disordered" evidence="2">
    <location>
        <begin position="1322"/>
        <end position="1348"/>
    </location>
</feature>
<feature type="region of interest" description="Disordered" evidence="2">
    <location>
        <begin position="751"/>
        <end position="814"/>
    </location>
</feature>
<keyword evidence="1" id="KW-0479">Metal-binding</keyword>
<keyword evidence="6" id="KW-1185">Reference proteome</keyword>
<dbReference type="Gene3D" id="3.30.420.10">
    <property type="entry name" value="Ribonuclease H-like superfamily/Ribonuclease H"/>
    <property type="match status" value="1"/>
</dbReference>
<feature type="compositionally biased region" description="Pro residues" evidence="2">
    <location>
        <begin position="303"/>
        <end position="316"/>
    </location>
</feature>
<dbReference type="Proteomes" id="UP000186817">
    <property type="component" value="Unassembled WGS sequence"/>
</dbReference>
<gene>
    <name evidence="5" type="primary">GIP</name>
    <name evidence="5" type="ORF">AK812_SmicGene43793</name>
</gene>
<protein>
    <submittedName>
        <fullName evidence="5">Copia protein</fullName>
    </submittedName>
</protein>
<dbReference type="PANTHER" id="PTHR21301:SF10">
    <property type="entry name" value="REVERSE TRANSCRIPTASE DOMAIN-CONTAINING PROTEIN"/>
    <property type="match status" value="1"/>
</dbReference>
<feature type="domain" description="C3H1-type" evidence="3">
    <location>
        <begin position="706"/>
        <end position="735"/>
    </location>
</feature>
<feature type="region of interest" description="Disordered" evidence="2">
    <location>
        <begin position="416"/>
        <end position="443"/>
    </location>
</feature>
<feature type="compositionally biased region" description="Pro residues" evidence="2">
    <location>
        <begin position="1326"/>
        <end position="1335"/>
    </location>
</feature>
<evidence type="ECO:0000256" key="2">
    <source>
        <dbReference type="SAM" id="MobiDB-lite"/>
    </source>
</evidence>
<sequence length="3325" mass="372078">MDPRPPLAASSEVMSPSGHYATPATDHGRDGADLLPAMATALVNGVSPPQPLPERPDESAPTTSAAACGAVMTDRTPTPVPKMESSRVPTTAFEAALRPSQDLPAQQIPPGASEYRVREQTGARIPSGAVSDHRRSPMEAVTQQLEVVMQSGVQWFREAWRTRPPPPTAALPMPASRTQPAPVEHKNGSPETPFPVHPIPPSWNGLEQPRQEPPLFSHQQLEAMARARAGHPLIYGPATKAPPSSSAPSGFQAEVRRQVEDYLKDQQTVMKELIEDNRRLRAHIEMTAASGGQVPAECDHVLPLPPREVPLPPLPQRQPGDLPLGSGVQAPPVPPRLPEQPSEGHPPEAQGRSWFGGLLGGGRVTPPPPERRTEDAAPAAATSAHRWLGPAPQLPREMAILVEGMSQLQNAMVKQMSNDASPKGPETVKPGAQLPQLPPLGEDSPIDYQDWLTQVEAIMADMSDSSRTWFTMVMKEVEAAYAAYLKAPPMDRLTLRPTEPENLVSGAYQRVHARAATMLMASLPTEVKSELVATRRTSVISMLFRLAVLYQPAGEQERTLILRKLQTPGVATTAVEAITILRSWDRWFLRSRAIGVVPPDPYMKGLSGVCERLLPTMREASFRTSMLRSRLMLDQNPTEENAKVLRQHLLSEMEQVVAASPVAKAKAGPTPTSASTAAPEVKGMNAEGSTPTSSDKGNSKGSRAARRAQQPCKFWFKTDQGCTRGARCGFSHSMEGITEKEKIGRCLACSGKGHSASSCPTKNVDPGKGKGKGDGKNGTKGKDPANPKVATATTASTAPSTSSTTSGLQPPAVPPEIKSLLAETKEMLSVLASSPSLRPLRLLAAEMRKAQALLLDSGATHLLRQARDKDEINQANPVMVTLAGDEGKLLHQATSGTILTEPDAEPPQPIIPLGQLTEVLGCRVHWTKGACKVVHPTMGVLKVRLRNGCPEVVCQAQAMELVMELEKRMLDKNTRDLETKLLSLAIEEDKCWTDYLHEYLNSGSSGDGWKAVFTCPVLAPFEDEDKVGLIPDWTSKDYDAWEAMKRVLPLPRRVRKRLYASDSWIVAFTRDKNRKDPIVKGNYGDATVLRVDQDMEGDPEVLRLVTWAIADGRVVSVVGTDDPVQPRSLALQTWVYVMAKTYGCGTLHGGFLTTAVNNDDLALNLAMSLQVVMGMHEVPLGYTSDGREWVGFTDFKAYGYGPVWANHLKNGHVPYRRDCATCLQAAGTGRAHKRVDRPQPFSLALDVAGPLKTKGRSMGLIDENKLKYMLVGAYRVPRNLLMEGEVPEEEPGLDKLKENDPLEECEDYAPSEAEDLFIPEEEFEPDLPPPVPIPEPGEESTEPEDPLRKRIEELTTKVELVTLYLMVPMRSRHSHDVLEAAQAMYNKLKRASLPVMQIHSDRAREFRARSFRRWTIDKGLFHSRTSGSEPAANGTAECAVKFFKRRARQLLITSSAEARDWPLAAQHAAELHWRAMMPPDGRPRDPLPAFGQEVWYKIKSYAGSKEKKVVGPLPDLPPRWRKASYRGVAPDVPGGHVLCRQDGGLVIAKGIRMDVVEPERLGLLPPVAAVVPAEEEIPPERRLRTKAKGVEEITDQDLEDIFDIDKRELIEAPPALSKAVTEPEKLHPAETYALEILTKSVNGELVKPNQIHHLLNLLPEEPFPRHEGGQDKGAKKAWSTGVFIHGGVAGLKRSTKSFPSTTKVINAYVKQLDPGHQWTSVAILKNYHTAMHKDPHNSLHHQTLLAPITKFRRGGLWVPGVLDDYPVVTKEVQGRKVEGHVLQVSRGPVKFHPREWHEVANWSGTRVVLAAYTVRSDEKIKPEDRELAIELGFQLPPRPEAQPPPPPLNQPPPSLKPIRVVRDMMLKSVHISATRLAELRLDWEEIEDIRNDMVATDNTRDFANKLWIDRSTRRRIMMVKISPVQEEIPSTFVQEEIPSTTVQEEVLQQMVQSVISEELIENSEDTSAQIRRTEVTYTRDIEDLLHQLDSEGRDLEVTHNVDVAEVKKHLDRWRPSAEKEYYNLRDTKEAFTVRTKELKRAVWEAEGKRYRLYQCEGDPQLWKVCADGPQGQPGPTEAHILVYVDDLLMVGQTCATKGFAKWMSEKWECQTPDWLGEGYDTVRFLGMEISKGSKNELMISQRAFIDELLRGHDYQGAPTPAMASREALLLTETEEMELLESPEAVSDDIAAVREAQRRVGELLWLAGRTRPDLSYPVALLSAKLLRNPTAVCATAHRILGYLKKTRDEALVFGDNDNHHLTDGRLHRTPAIWRSSRQQLTTLSTTESELIEALVGCLLATSVVDIVADIWGQEPKLVVKVDNNSAVQLMTGSTGSWRTRHLRVRSAWLRERIRCGNVIVQHEQGDTQLADLGTKPMPRQRLEDLRRLWQLRPLPEPTSGTQEERRVKTVVANDSIKSVMKYLSALSVFCCAKGDMNQVTIKEPIQVDSSAGIYMIILVIGVIAVAMWEIAKAALRKVNPDYGYIGTYGESFLNNGHGRSNSTTTTSTGAYIIDESKEETTSPFFHRDPGRYRPLFAMDPRPPLAASSEDTKTSDAKYPDWNSPTGFKTTHGLPANFVQTKSHLDSREIYGKTMLRKIAPTAWSSKYGLAGQNMEQVKLVDLIWRGWDNQHLRALSHGSYMSMIVCRKVNEAVFLQAVLSLVREKKWDLDDLANHFCKSQSIAEPTKSHPSVEEIKVHQAQALAKFLIEQVEPFATNMSSSSSPAQQEIDSLRAQLEAEKARNSQSAESQQAPKRRRLQEKQTAPLPFVLKEDLVQRAVNPEHLGERVLLNQTLGHTKQSINSWVKRLKQTIGATKHDELTAAIARAPETGVIDGHIASPLSLFSFSKRLRRLLQYSMVFTVSFQDWEAFVQQEWSHHKHAVFTRLKYKDAAFIKHSLQDLFIHGRDHAITHGHAFCPQFVWQTYKKTFGDTQVYERLPMQPSQAQEFLLSTCSRSFLQRYKWGINLRTSSLPIAYLLLKQKKDFKGARPIISYIHFLYAKLFRATAIALDVIMRATCPRSFGLHTFPSILQQLTEFLQMLPDDAHPIVFNQDLVGFFTSIPVFRILNAVKWAVNEYSMLQKTDIDDITFSVNLREQDTKLRVWRGRPRRAAKRTVLIHLSDIVDICQLSCEASVFTVMHKVFRQTRGATIGNQISPMLAGLTVSIEEEIYVRHLQSFFDAYKPLFFCTRYVDNRLVIVSDRILRDHRLQHFLRNNFYQHPVELEHVTSSDAIEEFLGFDLRNYGKFDQIYNTASRKNMQYAAYSKLSLIRFKCSYVIMDNNNRKFLIRFQNSRMLLLSCINRLTYFAKLLIKRCMMSYDILILHL</sequence>
<keyword evidence="1" id="KW-0862">Zinc</keyword>
<dbReference type="GO" id="GO:0003676">
    <property type="term" value="F:nucleic acid binding"/>
    <property type="evidence" value="ECO:0007669"/>
    <property type="project" value="InterPro"/>
</dbReference>
<dbReference type="OrthoDB" id="422225at2759"/>
<feature type="zinc finger region" description="C3H1-type" evidence="1">
    <location>
        <begin position="706"/>
        <end position="735"/>
    </location>
</feature>
<evidence type="ECO:0000313" key="5">
    <source>
        <dbReference type="EMBL" id="OLP76292.1"/>
    </source>
</evidence>